<keyword evidence="7" id="KW-1185">Reference proteome</keyword>
<dbReference type="EMBL" id="VUMN01000041">
    <property type="protein sequence ID" value="MSS59635.1"/>
    <property type="molecule type" value="Genomic_DNA"/>
</dbReference>
<evidence type="ECO:0000313" key="7">
    <source>
        <dbReference type="Proteomes" id="UP000461880"/>
    </source>
</evidence>
<dbReference type="InterPro" id="IPR028082">
    <property type="entry name" value="Peripla_BP_I"/>
</dbReference>
<dbReference type="SUPFAM" id="SSF53822">
    <property type="entry name" value="Periplasmic binding protein-like I"/>
    <property type="match status" value="1"/>
</dbReference>
<evidence type="ECO:0000256" key="1">
    <source>
        <dbReference type="ARBA" id="ARBA00004196"/>
    </source>
</evidence>
<evidence type="ECO:0000256" key="2">
    <source>
        <dbReference type="ARBA" id="ARBA00007639"/>
    </source>
</evidence>
<feature type="chain" id="PRO_5031144906" evidence="4">
    <location>
        <begin position="28"/>
        <end position="341"/>
    </location>
</feature>
<dbReference type="PANTHER" id="PTHR46847:SF1">
    <property type="entry name" value="D-ALLOSE-BINDING PERIPLASMIC PROTEIN-RELATED"/>
    <property type="match status" value="1"/>
</dbReference>
<accession>A0A7X2NU77</accession>
<organism evidence="6 7">
    <name type="scientific">Stecheria intestinalis</name>
    <dbReference type="NCBI Taxonomy" id="2606630"/>
    <lineage>
        <taxon>Bacteria</taxon>
        <taxon>Bacillati</taxon>
        <taxon>Bacillota</taxon>
        <taxon>Erysipelotrichia</taxon>
        <taxon>Erysipelotrichales</taxon>
        <taxon>Erysipelotrichaceae</taxon>
        <taxon>Stecheria</taxon>
    </lineage>
</organism>
<comment type="similarity">
    <text evidence="2">Belongs to the bacterial solute-binding protein 2 family.</text>
</comment>
<dbReference type="InterPro" id="IPR025997">
    <property type="entry name" value="SBP_2_dom"/>
</dbReference>
<dbReference type="PROSITE" id="PS51257">
    <property type="entry name" value="PROKAR_LIPOPROTEIN"/>
    <property type="match status" value="1"/>
</dbReference>
<comment type="caution">
    <text evidence="6">The sequence shown here is derived from an EMBL/GenBank/DDBJ whole genome shotgun (WGS) entry which is preliminary data.</text>
</comment>
<dbReference type="Pfam" id="PF13407">
    <property type="entry name" value="Peripla_BP_4"/>
    <property type="match status" value="1"/>
</dbReference>
<proteinExistence type="inferred from homology"/>
<dbReference type="AlphaFoldDB" id="A0A7X2NU77"/>
<dbReference type="PANTHER" id="PTHR46847">
    <property type="entry name" value="D-ALLOSE-BINDING PERIPLASMIC PROTEIN-RELATED"/>
    <property type="match status" value="1"/>
</dbReference>
<comment type="subcellular location">
    <subcellularLocation>
        <location evidence="1">Cell envelope</location>
    </subcellularLocation>
</comment>
<dbReference type="Proteomes" id="UP000461880">
    <property type="component" value="Unassembled WGS sequence"/>
</dbReference>
<dbReference type="GO" id="GO:0030246">
    <property type="term" value="F:carbohydrate binding"/>
    <property type="evidence" value="ECO:0007669"/>
    <property type="project" value="UniProtKB-ARBA"/>
</dbReference>
<evidence type="ECO:0000256" key="4">
    <source>
        <dbReference type="SAM" id="SignalP"/>
    </source>
</evidence>
<evidence type="ECO:0000313" key="6">
    <source>
        <dbReference type="EMBL" id="MSS59635.1"/>
    </source>
</evidence>
<feature type="signal peptide" evidence="4">
    <location>
        <begin position="1"/>
        <end position="27"/>
    </location>
</feature>
<feature type="domain" description="Periplasmic binding protein" evidence="5">
    <location>
        <begin position="65"/>
        <end position="318"/>
    </location>
</feature>
<dbReference type="GO" id="GO:0030313">
    <property type="term" value="C:cell envelope"/>
    <property type="evidence" value="ECO:0007669"/>
    <property type="project" value="UniProtKB-SubCell"/>
</dbReference>
<reference evidence="6 7" key="1">
    <citation type="submission" date="2019-08" db="EMBL/GenBank/DDBJ databases">
        <title>In-depth cultivation of the pig gut microbiome towards novel bacterial diversity and tailored functional studies.</title>
        <authorList>
            <person name="Wylensek D."/>
            <person name="Hitch T.C.A."/>
            <person name="Clavel T."/>
        </authorList>
    </citation>
    <scope>NUCLEOTIDE SEQUENCE [LARGE SCALE GENOMIC DNA]</scope>
    <source>
        <strain evidence="6 7">Oil+RF-744-GAM-WT-6</strain>
    </source>
</reference>
<keyword evidence="3 4" id="KW-0732">Signal</keyword>
<evidence type="ECO:0000256" key="3">
    <source>
        <dbReference type="ARBA" id="ARBA00022729"/>
    </source>
</evidence>
<dbReference type="Gene3D" id="3.40.50.2300">
    <property type="match status" value="2"/>
</dbReference>
<gene>
    <name evidence="6" type="ORF">FYJ51_12100</name>
</gene>
<name>A0A7X2NU77_9FIRM</name>
<dbReference type="RefSeq" id="WP_154505871.1">
    <property type="nucleotide sequence ID" value="NZ_VUMN01000041.1"/>
</dbReference>
<protein>
    <submittedName>
        <fullName evidence="6">Substrate-binding domain-containing protein</fullName>
    </submittedName>
</protein>
<evidence type="ECO:0000259" key="5">
    <source>
        <dbReference type="Pfam" id="PF13407"/>
    </source>
</evidence>
<sequence>MKKILSIITTAAMVFGLAGCGGSSASASTSAAATSASASEAAASSSASAAADADRLVAQGATPKVGYLAPSLQTEFMIGIGKDLKAECDSRGWGYTEASFDNDSGKAVTSIENMVTSGVNVLLAMVSDSSCDDALKAAMDQGVVVVEVGVITDAYDIALNVDQYHVGEMIAEMAADWAAAEHDGKVNYVVYTTYQNTDMQNRGQGIQDKFAELSPDSTLLEVVDIGKDVVGSGTSTTETMLQKYPDIDMILCYGDAAATESVEAVKAAGKADGFGIFSCDGTESAIKNIANGDVQRGTLQFGSFGKMVAENVQKYIEGTRFHDVVTMDPVKITAENVADYE</sequence>